<dbReference type="CDD" id="cd10527">
    <property type="entry name" value="SET_LSMT"/>
    <property type="match status" value="1"/>
</dbReference>
<evidence type="ECO:0000313" key="16">
    <source>
        <dbReference type="Proteomes" id="UP001189429"/>
    </source>
</evidence>
<keyword evidence="11" id="KW-0732">Signal</keyword>
<dbReference type="InterPro" id="IPR003582">
    <property type="entry name" value="ShKT_dom"/>
</dbReference>
<dbReference type="InterPro" id="IPR046341">
    <property type="entry name" value="SET_dom_sf"/>
</dbReference>
<dbReference type="PROSITE" id="PS51670">
    <property type="entry name" value="SHKT"/>
    <property type="match status" value="1"/>
</dbReference>
<feature type="domain" description="SET" evidence="12">
    <location>
        <begin position="491"/>
        <end position="705"/>
    </location>
</feature>
<evidence type="ECO:0008006" key="17">
    <source>
        <dbReference type="Google" id="ProtNLM"/>
    </source>
</evidence>
<keyword evidence="6" id="KW-0223">Dioxygenase</keyword>
<feature type="domain" description="Fe2OG dioxygenase" evidence="13">
    <location>
        <begin position="281"/>
        <end position="388"/>
    </location>
</feature>
<accession>A0ABN9WV38</accession>
<evidence type="ECO:0000256" key="10">
    <source>
        <dbReference type="ARBA" id="ARBA00023136"/>
    </source>
</evidence>
<dbReference type="SUPFAM" id="SSF82199">
    <property type="entry name" value="SET domain"/>
    <property type="match status" value="1"/>
</dbReference>
<dbReference type="Gene3D" id="2.60.120.620">
    <property type="entry name" value="q2cbj1_9rhob like domain"/>
    <property type="match status" value="1"/>
</dbReference>
<evidence type="ECO:0000256" key="7">
    <source>
        <dbReference type="ARBA" id="ARBA00022989"/>
    </source>
</evidence>
<dbReference type="PANTHER" id="PTHR10869:SF233">
    <property type="entry name" value="FE2OG DIOXYGENASE DOMAIN-CONTAINING PROTEIN"/>
    <property type="match status" value="1"/>
</dbReference>
<evidence type="ECO:0000256" key="6">
    <source>
        <dbReference type="ARBA" id="ARBA00022964"/>
    </source>
</evidence>
<evidence type="ECO:0000259" key="12">
    <source>
        <dbReference type="PROSITE" id="PS50280"/>
    </source>
</evidence>
<dbReference type="PANTHER" id="PTHR10869">
    <property type="entry name" value="PROLYL 4-HYDROXYLASE ALPHA SUBUNIT"/>
    <property type="match status" value="1"/>
</dbReference>
<comment type="caution">
    <text evidence="15">The sequence shown here is derived from an EMBL/GenBank/DDBJ whole genome shotgun (WGS) entry which is preliminary data.</text>
</comment>
<organism evidence="15 16">
    <name type="scientific">Prorocentrum cordatum</name>
    <dbReference type="NCBI Taxonomy" id="2364126"/>
    <lineage>
        <taxon>Eukaryota</taxon>
        <taxon>Sar</taxon>
        <taxon>Alveolata</taxon>
        <taxon>Dinophyceae</taxon>
        <taxon>Prorocentrales</taxon>
        <taxon>Prorocentraceae</taxon>
        <taxon>Prorocentrum</taxon>
    </lineage>
</organism>
<comment type="cofactor">
    <cofactor evidence="1">
        <name>L-ascorbate</name>
        <dbReference type="ChEBI" id="CHEBI:38290"/>
    </cofactor>
</comment>
<keyword evidence="5" id="KW-0479">Metal-binding</keyword>
<keyword evidence="8" id="KW-0560">Oxidoreductase</keyword>
<dbReference type="InterPro" id="IPR001214">
    <property type="entry name" value="SET_dom"/>
</dbReference>
<evidence type="ECO:0000256" key="2">
    <source>
        <dbReference type="ARBA" id="ARBA00004167"/>
    </source>
</evidence>
<dbReference type="InterPro" id="IPR005123">
    <property type="entry name" value="Oxoglu/Fe-dep_dioxygenase_dom"/>
</dbReference>
<dbReference type="SMART" id="SM00702">
    <property type="entry name" value="P4Hc"/>
    <property type="match status" value="1"/>
</dbReference>
<name>A0ABN9WV38_9DINO</name>
<keyword evidence="10" id="KW-0472">Membrane</keyword>
<feature type="domain" description="ShKT" evidence="14">
    <location>
        <begin position="41"/>
        <end position="76"/>
    </location>
</feature>
<sequence length="760" mass="83603">MPAAPAGKAPRAPLARTRLPPLLLLGPAALAAGPATPGANCTDRDERCERWGAAGECDGEHWKGVRGLCRKSCKLCDLSPRCGDLAAGGQCDDNPDIMWSTCYESCSKAVPKRCINTRQECWMQWLRGECLTNSRAMARDCGEACRVCGEGDPCLPDPGDGGLAPAPGDLGRLLARAQASAQLGPRLLSADPSLIVFEEFLSEAEADELLRVLADDSQSTQKFARSLTGGVGGAVAETARSVRTSSQRFCYDSHAEACGRDPRVVRLLERVEGVLGAARQNFEHLQVLRYEEGQYYREHDDFLPDGLNTRCGPRLLTLFVYLNTVPEGGETHFPRLGLNVSARKGRAVLWPDVLDSDPFAADERYKHESMPVGPGGVVKYAVNIWVHQYRYRLAPADEAHDCYNALRPLRTHQASAQRTSMAAAAGHPRTKGGPRLFTRARGLQLAFSSAASRLLSDELHPVVLWPEESGDASQNELLWAWMRERGAQVYEGMAPAPIGDGGLWGMKAMRSIERDVELLRVPAAMILPVDLDHESSPDVPADLLRSIPDNFPTGTQVASVQLSRLFDGSGDAEVRARWQPYLEKLRALGSWQQMPDFVDAFQQSPLRELALYQNRWAQASLDASGRDSRMWLNRSSYLHANWCLISRVHGTDNKDGRGLVPGGDLFNHQFHNNARWTYKQGPPGYFVVSAARAIEEGEEILVSYGEDKSNAEMMAHYGFTNAPYWEPAYSFELSSCLRRRPTAPCAPPASRSARGRRSSS</sequence>
<dbReference type="Pfam" id="PF01549">
    <property type="entry name" value="ShK"/>
    <property type="match status" value="1"/>
</dbReference>
<evidence type="ECO:0000259" key="13">
    <source>
        <dbReference type="PROSITE" id="PS51471"/>
    </source>
</evidence>
<keyword evidence="4" id="KW-0812">Transmembrane</keyword>
<dbReference type="PROSITE" id="PS51471">
    <property type="entry name" value="FE2OG_OXY"/>
    <property type="match status" value="1"/>
</dbReference>
<evidence type="ECO:0000256" key="9">
    <source>
        <dbReference type="ARBA" id="ARBA00023004"/>
    </source>
</evidence>
<dbReference type="InterPro" id="IPR045054">
    <property type="entry name" value="P4HA-like"/>
</dbReference>
<keyword evidence="16" id="KW-1185">Reference proteome</keyword>
<dbReference type="EMBL" id="CAUYUJ010019206">
    <property type="protein sequence ID" value="CAK0889426.1"/>
    <property type="molecule type" value="Genomic_DNA"/>
</dbReference>
<dbReference type="SMART" id="SM00254">
    <property type="entry name" value="ShKT"/>
    <property type="match status" value="2"/>
</dbReference>
<dbReference type="Gene3D" id="3.90.1410.10">
    <property type="entry name" value="set domain protein methyltransferase, domain 1"/>
    <property type="match status" value="1"/>
</dbReference>
<evidence type="ECO:0000256" key="4">
    <source>
        <dbReference type="ARBA" id="ARBA00022692"/>
    </source>
</evidence>
<comment type="subcellular location">
    <subcellularLocation>
        <location evidence="3">Endomembrane system</location>
    </subcellularLocation>
    <subcellularLocation>
        <location evidence="2">Membrane</location>
        <topology evidence="2">Single-pass membrane protein</topology>
    </subcellularLocation>
</comment>
<feature type="signal peptide" evidence="11">
    <location>
        <begin position="1"/>
        <end position="31"/>
    </location>
</feature>
<keyword evidence="7" id="KW-1133">Transmembrane helix</keyword>
<evidence type="ECO:0000256" key="1">
    <source>
        <dbReference type="ARBA" id="ARBA00001961"/>
    </source>
</evidence>
<gene>
    <name evidence="15" type="ORF">PCOR1329_LOCUS69949</name>
</gene>
<evidence type="ECO:0000256" key="3">
    <source>
        <dbReference type="ARBA" id="ARBA00004308"/>
    </source>
</evidence>
<protein>
    <recommendedName>
        <fullName evidence="17">Procollagen-proline 4-dioxygenase</fullName>
    </recommendedName>
</protein>
<evidence type="ECO:0000256" key="8">
    <source>
        <dbReference type="ARBA" id="ARBA00023002"/>
    </source>
</evidence>
<evidence type="ECO:0000259" key="14">
    <source>
        <dbReference type="PROSITE" id="PS51670"/>
    </source>
</evidence>
<feature type="chain" id="PRO_5047322435" description="Procollagen-proline 4-dioxygenase" evidence="11">
    <location>
        <begin position="32"/>
        <end position="760"/>
    </location>
</feature>
<proteinExistence type="predicted"/>
<dbReference type="Pfam" id="PF13640">
    <property type="entry name" value="2OG-FeII_Oxy_3"/>
    <property type="match status" value="1"/>
</dbReference>
<dbReference type="Proteomes" id="UP001189429">
    <property type="component" value="Unassembled WGS sequence"/>
</dbReference>
<dbReference type="Pfam" id="PF00856">
    <property type="entry name" value="SET"/>
    <property type="match status" value="1"/>
</dbReference>
<reference evidence="15" key="1">
    <citation type="submission" date="2023-10" db="EMBL/GenBank/DDBJ databases">
        <authorList>
            <person name="Chen Y."/>
            <person name="Shah S."/>
            <person name="Dougan E. K."/>
            <person name="Thang M."/>
            <person name="Chan C."/>
        </authorList>
    </citation>
    <scope>NUCLEOTIDE SEQUENCE [LARGE SCALE GENOMIC DNA]</scope>
</reference>
<dbReference type="InterPro" id="IPR044862">
    <property type="entry name" value="Pro_4_hyd_alph_FE2OG_OXY"/>
</dbReference>
<evidence type="ECO:0000256" key="11">
    <source>
        <dbReference type="SAM" id="SignalP"/>
    </source>
</evidence>
<dbReference type="PROSITE" id="PS50280">
    <property type="entry name" value="SET"/>
    <property type="match status" value="1"/>
</dbReference>
<evidence type="ECO:0000256" key="5">
    <source>
        <dbReference type="ARBA" id="ARBA00022723"/>
    </source>
</evidence>
<dbReference type="SUPFAM" id="SSF51197">
    <property type="entry name" value="Clavaminate synthase-like"/>
    <property type="match status" value="1"/>
</dbReference>
<evidence type="ECO:0000313" key="15">
    <source>
        <dbReference type="EMBL" id="CAK0889426.1"/>
    </source>
</evidence>
<dbReference type="InterPro" id="IPR006620">
    <property type="entry name" value="Pro_4_hyd_alph"/>
</dbReference>
<keyword evidence="9" id="KW-0408">Iron</keyword>